<gene>
    <name evidence="4" type="ORF">Lpp41_00120</name>
</gene>
<reference evidence="4 5" key="1">
    <citation type="journal article" date="2013" name="PLoS ONE">
        <title>Lactobacillus paracasei comparative genomics: towards species pan-genome definition and exploitation of diversity.</title>
        <authorList>
            <person name="Smokvina T."/>
            <person name="Wels M."/>
            <person name="Polka J."/>
            <person name="Chervaux C."/>
            <person name="Brisse S."/>
            <person name="Boekhorst J."/>
            <person name="van Hylckama Vlieg J.E."/>
            <person name="Siezen R.J."/>
        </authorList>
    </citation>
    <scope>NUCLEOTIDE SEQUENCE [LARGE SCALE GENOMIC DNA]</scope>
    <source>
        <strain evidence="4 5">Lpp41</strain>
    </source>
</reference>
<dbReference type="InterPro" id="IPR058592">
    <property type="entry name" value="Gtf3_C"/>
</dbReference>
<evidence type="ECO:0000313" key="5">
    <source>
        <dbReference type="Proteomes" id="UP000014244"/>
    </source>
</evidence>
<protein>
    <submittedName>
        <fullName evidence="4">Beta-1,6-galactofuranosyltransferase</fullName>
    </submittedName>
</protein>
<dbReference type="Pfam" id="PF26334">
    <property type="entry name" value="Gtf3_N"/>
    <property type="match status" value="1"/>
</dbReference>
<comment type="caution">
    <text evidence="4">The sequence shown here is derived from an EMBL/GenBank/DDBJ whole genome shotgun (WGS) entry which is preliminary data.</text>
</comment>
<dbReference type="InterPro" id="IPR058591">
    <property type="entry name" value="Gtf3_N"/>
</dbReference>
<dbReference type="GO" id="GO:0016740">
    <property type="term" value="F:transferase activity"/>
    <property type="evidence" value="ECO:0007669"/>
    <property type="project" value="UniProtKB-KW"/>
</dbReference>
<name>A0A829HB53_LACPA</name>
<evidence type="ECO:0000256" key="1">
    <source>
        <dbReference type="ARBA" id="ARBA00022679"/>
    </source>
</evidence>
<dbReference type="AlphaFoldDB" id="A0A829HB53"/>
<feature type="domain" description="Glucosyltransferase 3-like C-terminal" evidence="3">
    <location>
        <begin position="174"/>
        <end position="335"/>
    </location>
</feature>
<dbReference type="Proteomes" id="UP000014244">
    <property type="component" value="Unassembled WGS sequence"/>
</dbReference>
<keyword evidence="1 4" id="KW-0808">Transferase</keyword>
<accession>A0A829HB53</accession>
<organism evidence="4 5">
    <name type="scientific">Lacticaseibacillus paracasei subsp. paracasei Lpp41</name>
    <dbReference type="NCBI Taxonomy" id="1256208"/>
    <lineage>
        <taxon>Bacteria</taxon>
        <taxon>Bacillati</taxon>
        <taxon>Bacillota</taxon>
        <taxon>Bacilli</taxon>
        <taxon>Lactobacillales</taxon>
        <taxon>Lactobacillaceae</taxon>
        <taxon>Lacticaseibacillus</taxon>
    </lineage>
</organism>
<dbReference type="PIRSF" id="PIRSF007023">
    <property type="entry name" value="UDP-Galf_transf"/>
    <property type="match status" value="1"/>
</dbReference>
<dbReference type="Gene3D" id="3.40.50.2000">
    <property type="entry name" value="Glycogen Phosphorylase B"/>
    <property type="match status" value="2"/>
</dbReference>
<dbReference type="EMBL" id="ANKE01000006">
    <property type="protein sequence ID" value="EPC76461.1"/>
    <property type="molecule type" value="Genomic_DNA"/>
</dbReference>
<sequence length="337" mass="38399">MTKYVLNIIQEETSNTGLSKPKSDINQILASMNYKLINVPLLIGKKQKLVGSLLSVRKIVAQLKREDTLVIQYPTYMGALFDIKLLNVLHTKHIESVALIHDIDALRVQQPFRKGLHYEIFLLNKVNLIISPNSKMTTFLKKNGLKSKCRELKVFDYLTKVDVSNKNIFYSCNVYFTGNLNKSKFIFRLRNSENVHYQLYGPLDQHQNKVAAMYNGSLSSDSLLSAVDNGFGLIWDGDSEQISNLNNSSFGSYLLYNNPYKLSFYLAAGIPVIIWAKAAEAEFVLSNHLGYTINSIDDINNLISTITPNSYQEIIQNVHRIQLKLIHGDYTRNVFDY</sequence>
<proteinExistence type="predicted"/>
<evidence type="ECO:0000259" key="3">
    <source>
        <dbReference type="Pfam" id="PF26337"/>
    </source>
</evidence>
<dbReference type="Pfam" id="PF26337">
    <property type="entry name" value="Gtf3_C"/>
    <property type="match status" value="1"/>
</dbReference>
<evidence type="ECO:0000313" key="4">
    <source>
        <dbReference type="EMBL" id="EPC76461.1"/>
    </source>
</evidence>
<feature type="domain" description="Glucosyltransferase 3-like N-terminal" evidence="2">
    <location>
        <begin position="3"/>
        <end position="149"/>
    </location>
</feature>
<evidence type="ECO:0000259" key="2">
    <source>
        <dbReference type="Pfam" id="PF26334"/>
    </source>
</evidence>